<gene>
    <name evidence="3" type="ORF">NSPH01132_LOCUS899</name>
</gene>
<dbReference type="InterPro" id="IPR014710">
    <property type="entry name" value="RmlC-like_jellyroll"/>
</dbReference>
<evidence type="ECO:0000256" key="1">
    <source>
        <dbReference type="SAM" id="Phobius"/>
    </source>
</evidence>
<dbReference type="InterPro" id="IPR003347">
    <property type="entry name" value="JmjC_dom"/>
</dbReference>
<organism evidence="3">
    <name type="scientific">Norrisiella sphaerica</name>
    <dbReference type="NCBI Taxonomy" id="552664"/>
    <lineage>
        <taxon>Eukaryota</taxon>
        <taxon>Sar</taxon>
        <taxon>Rhizaria</taxon>
        <taxon>Cercozoa</taxon>
        <taxon>Chlorarachniophyceae</taxon>
        <taxon>Norrisiella</taxon>
    </lineage>
</organism>
<dbReference type="PANTHER" id="PTHR12461">
    <property type="entry name" value="HYPOXIA-INDUCIBLE FACTOR 1 ALPHA INHIBITOR-RELATED"/>
    <property type="match status" value="1"/>
</dbReference>
<dbReference type="SUPFAM" id="SSF51197">
    <property type="entry name" value="Clavaminate synthase-like"/>
    <property type="match status" value="1"/>
</dbReference>
<dbReference type="EMBL" id="HBHC01001520">
    <property type="protein sequence ID" value="CAD9651045.1"/>
    <property type="molecule type" value="Transcribed_RNA"/>
</dbReference>
<accession>A0A7S2VV79</accession>
<dbReference type="Pfam" id="PF13621">
    <property type="entry name" value="Cupin_8"/>
    <property type="match status" value="1"/>
</dbReference>
<dbReference type="InterPro" id="IPR041667">
    <property type="entry name" value="Cupin_8"/>
</dbReference>
<reference evidence="3" key="1">
    <citation type="submission" date="2021-01" db="EMBL/GenBank/DDBJ databases">
        <authorList>
            <person name="Corre E."/>
            <person name="Pelletier E."/>
            <person name="Niang G."/>
            <person name="Scheremetjew M."/>
            <person name="Finn R."/>
            <person name="Kale V."/>
            <person name="Holt S."/>
            <person name="Cochrane G."/>
            <person name="Meng A."/>
            <person name="Brown T."/>
            <person name="Cohen L."/>
        </authorList>
    </citation>
    <scope>NUCLEOTIDE SEQUENCE</scope>
    <source>
        <strain evidence="3">BC52</strain>
    </source>
</reference>
<feature type="transmembrane region" description="Helical" evidence="1">
    <location>
        <begin position="45"/>
        <end position="69"/>
    </location>
</feature>
<protein>
    <recommendedName>
        <fullName evidence="2">JmjC domain-containing protein</fullName>
    </recommendedName>
</protein>
<proteinExistence type="predicted"/>
<keyword evidence="1" id="KW-0472">Membrane</keyword>
<evidence type="ECO:0000313" key="3">
    <source>
        <dbReference type="EMBL" id="CAD9651045.1"/>
    </source>
</evidence>
<dbReference type="AlphaFoldDB" id="A0A7S2VV79"/>
<dbReference type="PANTHER" id="PTHR12461:SF105">
    <property type="entry name" value="HYPOXIA-INDUCIBLE FACTOR 1-ALPHA INHIBITOR"/>
    <property type="match status" value="1"/>
</dbReference>
<name>A0A7S2VV79_9EUKA</name>
<dbReference type="SMART" id="SM00558">
    <property type="entry name" value="JmjC"/>
    <property type="match status" value="1"/>
</dbReference>
<evidence type="ECO:0000259" key="2">
    <source>
        <dbReference type="PROSITE" id="PS51184"/>
    </source>
</evidence>
<sequence>MATLVKDNLSDKHGPPPTLTRNFQKFAHVSVTTTIKLITCYPLRLLLWGPIIMALGLAIAPVSLAFMHLPFDAVPWYKQLAWHYIMLFHVGNIPGFPGIDWLELLSQISHSFLPHLEDRYGKREKGKGFLLTPLTELSREEFEREGGGAAFKAKWFERWEPVKLRGFAPNLAEKWSMRRFAETHGDVEVFVFSDHRKSDIKKIKFRDLSARIMKGEKVYGRAIAQILQSDPTLLDDLPLEEFKDMRESPLGHEKDKEYILQFFSAKNTFTQVHGDFSQNFNIQFEGEKRWIIFPPAMAMLLYPYSKGQNQFFQGRFDLSNLDFKKFPCLRYVKGYEMYMRPGDMLWLPSWWWHGVENITTPACSVACDTVGPFRKLFSTNFSMTLAFFAHPYNPLELFIATAEETAQRWTI</sequence>
<dbReference type="Gene3D" id="2.60.120.10">
    <property type="entry name" value="Jelly Rolls"/>
    <property type="match status" value="1"/>
</dbReference>
<dbReference type="PROSITE" id="PS51184">
    <property type="entry name" value="JMJC"/>
    <property type="match status" value="1"/>
</dbReference>
<feature type="domain" description="JmjC" evidence="2">
    <location>
        <begin position="237"/>
        <end position="406"/>
    </location>
</feature>
<keyword evidence="1" id="KW-0812">Transmembrane</keyword>
<keyword evidence="1" id="KW-1133">Transmembrane helix</keyword>